<evidence type="ECO:0000256" key="1">
    <source>
        <dbReference type="ARBA" id="ARBA00004613"/>
    </source>
</evidence>
<dbReference type="PROSITE" id="PS00514">
    <property type="entry name" value="FIBRINOGEN_C_1"/>
    <property type="match status" value="1"/>
</dbReference>
<dbReference type="PANTHER" id="PTHR47221:SF7">
    <property type="entry name" value="FIBRINOGEN BETA CHAIN"/>
    <property type="match status" value="1"/>
</dbReference>
<gene>
    <name evidence="5" type="ORF">KIK155_LOCUS17723</name>
    <name evidence="6" type="ORF">TOA249_LOCUS26683</name>
</gene>
<dbReference type="GO" id="GO:0034116">
    <property type="term" value="P:positive regulation of heterotypic cell-cell adhesion"/>
    <property type="evidence" value="ECO:0007669"/>
    <property type="project" value="TreeGrafter"/>
</dbReference>
<proteinExistence type="predicted"/>
<dbReference type="Gene3D" id="3.90.215.10">
    <property type="entry name" value="Gamma Fibrinogen, chain A, domain 1"/>
    <property type="match status" value="1"/>
</dbReference>
<comment type="subcellular location">
    <subcellularLocation>
        <location evidence="1">Secreted</location>
    </subcellularLocation>
</comment>
<evidence type="ECO:0000256" key="3">
    <source>
        <dbReference type="ARBA" id="ARBA00023157"/>
    </source>
</evidence>
<dbReference type="GO" id="GO:0030674">
    <property type="term" value="F:protein-macromolecule adaptor activity"/>
    <property type="evidence" value="ECO:0007669"/>
    <property type="project" value="TreeGrafter"/>
</dbReference>
<dbReference type="GO" id="GO:0005201">
    <property type="term" value="F:extracellular matrix structural constituent"/>
    <property type="evidence" value="ECO:0007669"/>
    <property type="project" value="TreeGrafter"/>
</dbReference>
<dbReference type="Proteomes" id="UP000663865">
    <property type="component" value="Unassembled WGS sequence"/>
</dbReference>
<dbReference type="Proteomes" id="UP000663838">
    <property type="component" value="Unassembled WGS sequence"/>
</dbReference>
<dbReference type="InterPro" id="IPR020837">
    <property type="entry name" value="Fibrinogen_CS"/>
</dbReference>
<dbReference type="Pfam" id="PF00147">
    <property type="entry name" value="Fibrinogen_C"/>
    <property type="match status" value="1"/>
</dbReference>
<organism evidence="5 7">
    <name type="scientific">Rotaria socialis</name>
    <dbReference type="NCBI Taxonomy" id="392032"/>
    <lineage>
        <taxon>Eukaryota</taxon>
        <taxon>Metazoa</taxon>
        <taxon>Spiralia</taxon>
        <taxon>Gnathifera</taxon>
        <taxon>Rotifera</taxon>
        <taxon>Eurotatoria</taxon>
        <taxon>Bdelloidea</taxon>
        <taxon>Philodinida</taxon>
        <taxon>Philodinidae</taxon>
        <taxon>Rotaria</taxon>
    </lineage>
</organism>
<feature type="non-terminal residue" evidence="5">
    <location>
        <position position="1"/>
    </location>
</feature>
<name>A0A818J7A8_9BILA</name>
<protein>
    <recommendedName>
        <fullName evidence="4">Fibrinogen C-terminal domain-containing protein</fullName>
    </recommendedName>
</protein>
<dbReference type="EMBL" id="CAJNYV010003124">
    <property type="protein sequence ID" value="CAF3536424.1"/>
    <property type="molecule type" value="Genomic_DNA"/>
</dbReference>
<dbReference type="InterPro" id="IPR037579">
    <property type="entry name" value="FIB_ANG-like"/>
</dbReference>
<dbReference type="PROSITE" id="PS51406">
    <property type="entry name" value="FIBRINOGEN_C_2"/>
    <property type="match status" value="1"/>
</dbReference>
<dbReference type="AlphaFoldDB" id="A0A818J7A8"/>
<dbReference type="EMBL" id="CAJOBS010003190">
    <property type="protein sequence ID" value="CAF4848495.1"/>
    <property type="molecule type" value="Genomic_DNA"/>
</dbReference>
<evidence type="ECO:0000313" key="7">
    <source>
        <dbReference type="Proteomes" id="UP000663865"/>
    </source>
</evidence>
<evidence type="ECO:0000313" key="6">
    <source>
        <dbReference type="EMBL" id="CAF4848495.1"/>
    </source>
</evidence>
<comment type="caution">
    <text evidence="5">The sequence shown here is derived from an EMBL/GenBank/DDBJ whole genome shotgun (WGS) entry which is preliminary data.</text>
</comment>
<evidence type="ECO:0000259" key="4">
    <source>
        <dbReference type="PROSITE" id="PS51406"/>
    </source>
</evidence>
<dbReference type="InterPro" id="IPR036056">
    <property type="entry name" value="Fibrinogen-like_C"/>
</dbReference>
<dbReference type="PANTHER" id="PTHR47221">
    <property type="entry name" value="FIBRINOGEN ALPHA CHAIN"/>
    <property type="match status" value="1"/>
</dbReference>
<evidence type="ECO:0000256" key="2">
    <source>
        <dbReference type="ARBA" id="ARBA00022525"/>
    </source>
</evidence>
<keyword evidence="3" id="KW-1015">Disulfide bond</keyword>
<reference evidence="5" key="1">
    <citation type="submission" date="2021-02" db="EMBL/GenBank/DDBJ databases">
        <authorList>
            <person name="Nowell W R."/>
        </authorList>
    </citation>
    <scope>NUCLEOTIDE SEQUENCE</scope>
</reference>
<feature type="domain" description="Fibrinogen C-terminal" evidence="4">
    <location>
        <begin position="1"/>
        <end position="94"/>
    </location>
</feature>
<evidence type="ECO:0000313" key="5">
    <source>
        <dbReference type="EMBL" id="CAF3536424.1"/>
    </source>
</evidence>
<accession>A0A818J7A8</accession>
<sequence>EETSSTVLSIGNYSGDAGDGLMMPSDEYYIANGMQFSTHDQDNDLASEGNCAKNYRGAWWFNKCGFAHLNGYPHVAKNDSSYDDGKHSTDIIIL</sequence>
<dbReference type="InterPro" id="IPR014716">
    <property type="entry name" value="Fibrinogen_a/b/g_C_1"/>
</dbReference>
<dbReference type="GO" id="GO:0005577">
    <property type="term" value="C:fibrinogen complex"/>
    <property type="evidence" value="ECO:0007669"/>
    <property type="project" value="TreeGrafter"/>
</dbReference>
<dbReference type="SUPFAM" id="SSF56496">
    <property type="entry name" value="Fibrinogen C-terminal domain-like"/>
    <property type="match status" value="1"/>
</dbReference>
<dbReference type="InterPro" id="IPR002181">
    <property type="entry name" value="Fibrinogen_a/b/g_C_dom"/>
</dbReference>
<keyword evidence="2" id="KW-0964">Secreted</keyword>